<protein>
    <submittedName>
        <fullName evidence="9">Histone H2A.Z-specific chaperone</fullName>
    </submittedName>
</protein>
<evidence type="ECO:0000256" key="4">
    <source>
        <dbReference type="ARBA" id="ARBA00023186"/>
    </source>
</evidence>
<dbReference type="EMBL" id="CAJPDT010000099">
    <property type="protein sequence ID" value="CAF9937398.1"/>
    <property type="molecule type" value="Genomic_DNA"/>
</dbReference>
<evidence type="ECO:0000313" key="10">
    <source>
        <dbReference type="Proteomes" id="UP000664534"/>
    </source>
</evidence>
<feature type="compositionally biased region" description="Basic and acidic residues" evidence="7">
    <location>
        <begin position="77"/>
        <end position="87"/>
    </location>
</feature>
<evidence type="ECO:0000256" key="6">
    <source>
        <dbReference type="ARBA" id="ARBA00025877"/>
    </source>
</evidence>
<comment type="function">
    <text evidence="1">Forms a chaperone-bound H2A.Z-H2B complex that acts as a source for SWR1 complex-dependent H2A to H2A.Z histone replacement in chromatin.</text>
</comment>
<proteinExistence type="inferred from homology"/>
<name>A0A8H3G6F7_9LECA</name>
<evidence type="ECO:0000259" key="8">
    <source>
        <dbReference type="SMART" id="SM01082"/>
    </source>
</evidence>
<sequence length="122" mass="13248">MSSTEPTHGGTVSDPSQTVAAGKGKGKAADTPQDVSMGEDDSSSDEETGAEDESKEEPEEEDEDNMEEIDTDNIINDGRRTRGKTIDFAKAAENAGDELDDDDDEEDDDFEEKDEDDHEMKG</sequence>
<gene>
    <name evidence="9" type="primary">CHZ1</name>
    <name evidence="9" type="ORF">IMSHALPRED_011124</name>
</gene>
<reference evidence="9" key="1">
    <citation type="submission" date="2021-03" db="EMBL/GenBank/DDBJ databases">
        <authorList>
            <person name="Tagirdzhanova G."/>
        </authorList>
    </citation>
    <scope>NUCLEOTIDE SEQUENCE</scope>
</reference>
<comment type="subunit">
    <text evidence="6">Forms a heterotrimer with H2A.Z-H2B, stabilizing the association of the histone dimer. Also, with a lower affinity, forms a heterotrimer with H2A-H2B.</text>
</comment>
<dbReference type="InterPro" id="IPR019098">
    <property type="entry name" value="Histone_chaperone_domain_CHZ"/>
</dbReference>
<evidence type="ECO:0000256" key="1">
    <source>
        <dbReference type="ARBA" id="ARBA00002212"/>
    </source>
</evidence>
<comment type="similarity">
    <text evidence="3">Belongs to the CHZ1 family.</text>
</comment>
<dbReference type="AlphaFoldDB" id="A0A8H3G6F7"/>
<comment type="caution">
    <text evidence="9">The sequence shown here is derived from an EMBL/GenBank/DDBJ whole genome shotgun (WGS) entry which is preliminary data.</text>
</comment>
<feature type="compositionally biased region" description="Acidic residues" evidence="7">
    <location>
        <begin position="95"/>
        <end position="122"/>
    </location>
</feature>
<dbReference type="Pfam" id="PF09649">
    <property type="entry name" value="CHZ"/>
    <property type="match status" value="1"/>
</dbReference>
<comment type="subcellular location">
    <subcellularLocation>
        <location evidence="2">Nucleus</location>
    </subcellularLocation>
</comment>
<dbReference type="GO" id="GO:0005634">
    <property type="term" value="C:nucleus"/>
    <property type="evidence" value="ECO:0007669"/>
    <property type="project" value="UniProtKB-SubCell"/>
</dbReference>
<keyword evidence="4" id="KW-0143">Chaperone</keyword>
<evidence type="ECO:0000256" key="2">
    <source>
        <dbReference type="ARBA" id="ARBA00004123"/>
    </source>
</evidence>
<evidence type="ECO:0000256" key="5">
    <source>
        <dbReference type="ARBA" id="ARBA00023242"/>
    </source>
</evidence>
<evidence type="ECO:0000313" key="9">
    <source>
        <dbReference type="EMBL" id="CAF9937398.1"/>
    </source>
</evidence>
<keyword evidence="5" id="KW-0539">Nucleus</keyword>
<evidence type="ECO:0000256" key="7">
    <source>
        <dbReference type="SAM" id="MobiDB-lite"/>
    </source>
</evidence>
<feature type="region of interest" description="Disordered" evidence="7">
    <location>
        <begin position="1"/>
        <end position="122"/>
    </location>
</feature>
<organism evidence="9 10">
    <name type="scientific">Imshaugia aleurites</name>
    <dbReference type="NCBI Taxonomy" id="172621"/>
    <lineage>
        <taxon>Eukaryota</taxon>
        <taxon>Fungi</taxon>
        <taxon>Dikarya</taxon>
        <taxon>Ascomycota</taxon>
        <taxon>Pezizomycotina</taxon>
        <taxon>Lecanoromycetes</taxon>
        <taxon>OSLEUM clade</taxon>
        <taxon>Lecanoromycetidae</taxon>
        <taxon>Lecanorales</taxon>
        <taxon>Lecanorineae</taxon>
        <taxon>Parmeliaceae</taxon>
        <taxon>Imshaugia</taxon>
    </lineage>
</organism>
<feature type="compositionally biased region" description="Acidic residues" evidence="7">
    <location>
        <begin position="37"/>
        <end position="71"/>
    </location>
</feature>
<dbReference type="SMART" id="SM01082">
    <property type="entry name" value="CHZ"/>
    <property type="match status" value="1"/>
</dbReference>
<dbReference type="Proteomes" id="UP000664534">
    <property type="component" value="Unassembled WGS sequence"/>
</dbReference>
<feature type="domain" description="Histone chaperone" evidence="8">
    <location>
        <begin position="60"/>
        <end position="97"/>
    </location>
</feature>
<keyword evidence="10" id="KW-1185">Reference proteome</keyword>
<evidence type="ECO:0000256" key="3">
    <source>
        <dbReference type="ARBA" id="ARBA00008057"/>
    </source>
</evidence>
<accession>A0A8H3G6F7</accession>